<evidence type="ECO:0000256" key="7">
    <source>
        <dbReference type="ARBA" id="ARBA00022729"/>
    </source>
</evidence>
<evidence type="ECO:0000256" key="10">
    <source>
        <dbReference type="ARBA" id="ARBA00023180"/>
    </source>
</evidence>
<reference evidence="15" key="1">
    <citation type="journal article" date="2020" name="Stud. Mycol.">
        <title>101 Dothideomycetes genomes: a test case for predicting lifestyles and emergence of pathogens.</title>
        <authorList>
            <person name="Haridas S."/>
            <person name="Albert R."/>
            <person name="Binder M."/>
            <person name="Bloem J."/>
            <person name="Labutti K."/>
            <person name="Salamov A."/>
            <person name="Andreopoulos B."/>
            <person name="Baker S."/>
            <person name="Barry K."/>
            <person name="Bills G."/>
            <person name="Bluhm B."/>
            <person name="Cannon C."/>
            <person name="Castanera R."/>
            <person name="Culley D."/>
            <person name="Daum C."/>
            <person name="Ezra D."/>
            <person name="Gonzalez J."/>
            <person name="Henrissat B."/>
            <person name="Kuo A."/>
            <person name="Liang C."/>
            <person name="Lipzen A."/>
            <person name="Lutzoni F."/>
            <person name="Magnuson J."/>
            <person name="Mondo S."/>
            <person name="Nolan M."/>
            <person name="Ohm R."/>
            <person name="Pangilinan J."/>
            <person name="Park H.-J."/>
            <person name="Ramirez L."/>
            <person name="Alfaro M."/>
            <person name="Sun H."/>
            <person name="Tritt A."/>
            <person name="Yoshinaga Y."/>
            <person name="Zwiers L.-H."/>
            <person name="Turgeon B."/>
            <person name="Goodwin S."/>
            <person name="Spatafora J."/>
            <person name="Crous P."/>
            <person name="Grigoriev I."/>
        </authorList>
    </citation>
    <scope>NUCLEOTIDE SEQUENCE</scope>
    <source>
        <strain evidence="15">ATCC 16933</strain>
    </source>
</reference>
<evidence type="ECO:0000256" key="13">
    <source>
        <dbReference type="SAM" id="SignalP"/>
    </source>
</evidence>
<dbReference type="SUPFAM" id="SSF51445">
    <property type="entry name" value="(Trans)glycosidases"/>
    <property type="match status" value="1"/>
</dbReference>
<keyword evidence="8 12" id="KW-0378">Hydrolase</keyword>
<name>A0A6A6PE46_9PEZI</name>
<organism evidence="15 16">
    <name type="scientific">Lineolata rhizophorae</name>
    <dbReference type="NCBI Taxonomy" id="578093"/>
    <lineage>
        <taxon>Eukaryota</taxon>
        <taxon>Fungi</taxon>
        <taxon>Dikarya</taxon>
        <taxon>Ascomycota</taxon>
        <taxon>Pezizomycotina</taxon>
        <taxon>Dothideomycetes</taxon>
        <taxon>Dothideomycetes incertae sedis</taxon>
        <taxon>Lineolatales</taxon>
        <taxon>Lineolataceae</taxon>
        <taxon>Lineolata</taxon>
    </lineage>
</organism>
<dbReference type="EMBL" id="MU001670">
    <property type="protein sequence ID" value="KAF2462248.1"/>
    <property type="molecule type" value="Genomic_DNA"/>
</dbReference>
<dbReference type="GO" id="GO:0005995">
    <property type="term" value="P:melibiose catabolic process"/>
    <property type="evidence" value="ECO:0007669"/>
    <property type="project" value="UniProtKB-ARBA"/>
</dbReference>
<dbReference type="Pfam" id="PF16499">
    <property type="entry name" value="Melibiase_2"/>
    <property type="match status" value="1"/>
</dbReference>
<dbReference type="Pfam" id="PF17801">
    <property type="entry name" value="Melibiase_C"/>
    <property type="match status" value="1"/>
</dbReference>
<keyword evidence="7 13" id="KW-0732">Signal</keyword>
<dbReference type="InterPro" id="IPR000111">
    <property type="entry name" value="Glyco_hydro_27/36_CS"/>
</dbReference>
<dbReference type="InterPro" id="IPR041233">
    <property type="entry name" value="Melibiase_C"/>
</dbReference>
<dbReference type="GO" id="GO:0005576">
    <property type="term" value="C:extracellular region"/>
    <property type="evidence" value="ECO:0007669"/>
    <property type="project" value="UniProtKB-SubCell"/>
</dbReference>
<dbReference type="InterPro" id="IPR013785">
    <property type="entry name" value="Aldolase_TIM"/>
</dbReference>
<dbReference type="Gene3D" id="3.20.20.70">
    <property type="entry name" value="Aldolase class I"/>
    <property type="match status" value="1"/>
</dbReference>
<dbReference type="GO" id="GO:0004557">
    <property type="term" value="F:alpha-galactosidase activity"/>
    <property type="evidence" value="ECO:0007669"/>
    <property type="project" value="UniProtKB-EC"/>
</dbReference>
<evidence type="ECO:0000256" key="6">
    <source>
        <dbReference type="ARBA" id="ARBA00022525"/>
    </source>
</evidence>
<sequence length="485" mass="53226">MLRITLDVCASALLVLGVLASDNGLARVPQMGWDNWNAFGCDVSEDLLLGTAEKIVQLGLQDVGYHYVILDDCWSAGRDDNDTLVADSEKFPNGMAHVADRMHDLGLGFGMYSSAGAMTCARYAGSLGFEEKDAQTFASWGVDYLKYDNCYNEGQTGDPLTTFNRYKIMADALNATGRPILYGMCNWGEDSPWKWAQTIANSWRMSGDIFDTYNHEDVRCPCSGDEGINCALPGFHCSMANILNKVAPFVDKGNPGAWNDLDMLEIGNGGMTDTEYKLHFTMWSAIKSPLIMGNDIRSMDAPSLSILLHAPILALSQDPDSTPAYRRWRHRNAPAHGAGPNETQLWTQSLSGGDRAIFLLNLGDENATLSTSLADIFFDSGGARSDEAQMNWDVFDLWANRMSNEVAGQVVEANSTRGVNITSTYFNATEMSWADGLAANDSRLIGQWVGQMTAGMDWEVEVEPHGAMAYRLRSVGGTSRKRDEL</sequence>
<dbReference type="Gene3D" id="2.60.40.1180">
    <property type="entry name" value="Golgi alpha-mannosidase II"/>
    <property type="match status" value="1"/>
</dbReference>
<dbReference type="InterPro" id="IPR013780">
    <property type="entry name" value="Glyco_hydro_b"/>
</dbReference>
<evidence type="ECO:0000256" key="2">
    <source>
        <dbReference type="ARBA" id="ARBA00003969"/>
    </source>
</evidence>
<comment type="similarity">
    <text evidence="4 12">Belongs to the glycosyl hydrolase 27 family.</text>
</comment>
<evidence type="ECO:0000256" key="12">
    <source>
        <dbReference type="RuleBase" id="RU361168"/>
    </source>
</evidence>
<dbReference type="PANTHER" id="PTHR11452:SF75">
    <property type="entry name" value="ALPHA-GALACTOSIDASE MEL1"/>
    <property type="match status" value="1"/>
</dbReference>
<keyword evidence="6" id="KW-0964">Secreted</keyword>
<evidence type="ECO:0000256" key="11">
    <source>
        <dbReference type="ARBA" id="ARBA00023295"/>
    </source>
</evidence>
<dbReference type="FunFam" id="3.20.20.70:FF:000202">
    <property type="entry name" value="Alpha-galactosidase"/>
    <property type="match status" value="1"/>
</dbReference>
<evidence type="ECO:0000259" key="14">
    <source>
        <dbReference type="Pfam" id="PF17801"/>
    </source>
</evidence>
<protein>
    <recommendedName>
        <fullName evidence="5 12">Alpha-galactosidase</fullName>
        <ecNumber evidence="5 12">3.2.1.22</ecNumber>
    </recommendedName>
    <alternativeName>
        <fullName evidence="12">Melibiase</fullName>
    </alternativeName>
</protein>
<evidence type="ECO:0000256" key="4">
    <source>
        <dbReference type="ARBA" id="ARBA00009743"/>
    </source>
</evidence>
<evidence type="ECO:0000313" key="16">
    <source>
        <dbReference type="Proteomes" id="UP000799766"/>
    </source>
</evidence>
<dbReference type="OrthoDB" id="5795902at2759"/>
<evidence type="ECO:0000256" key="3">
    <source>
        <dbReference type="ARBA" id="ARBA00004613"/>
    </source>
</evidence>
<dbReference type="EC" id="3.2.1.22" evidence="5 12"/>
<dbReference type="PRINTS" id="PR00748">
    <property type="entry name" value="MELIBIASE"/>
</dbReference>
<dbReference type="SUPFAM" id="SSF51011">
    <property type="entry name" value="Glycosyl hydrolase domain"/>
    <property type="match status" value="1"/>
</dbReference>
<gene>
    <name evidence="15" type="ORF">BDY21DRAFT_277090</name>
</gene>
<keyword evidence="9 12" id="KW-1015">Disulfide bond</keyword>
<dbReference type="InterPro" id="IPR017853">
    <property type="entry name" value="GH"/>
</dbReference>
<dbReference type="PANTHER" id="PTHR11452">
    <property type="entry name" value="ALPHA-GALACTOSIDASE/ALPHA-N-ACETYLGALACTOSAMINIDASE"/>
    <property type="match status" value="1"/>
</dbReference>
<dbReference type="PRINTS" id="PR00740">
    <property type="entry name" value="GLHYDRLASE27"/>
</dbReference>
<evidence type="ECO:0000256" key="5">
    <source>
        <dbReference type="ARBA" id="ARBA00012755"/>
    </source>
</evidence>
<comment type="subcellular location">
    <subcellularLocation>
        <location evidence="3">Secreted</location>
    </subcellularLocation>
</comment>
<feature type="signal peptide" evidence="13">
    <location>
        <begin position="1"/>
        <end position="20"/>
    </location>
</feature>
<accession>A0A6A6PE46</accession>
<proteinExistence type="inferred from homology"/>
<dbReference type="PROSITE" id="PS00512">
    <property type="entry name" value="ALPHA_GALACTOSIDASE"/>
    <property type="match status" value="1"/>
</dbReference>
<dbReference type="InterPro" id="IPR002241">
    <property type="entry name" value="Glyco_hydro_27"/>
</dbReference>
<feature type="chain" id="PRO_5025539829" description="Alpha-galactosidase" evidence="13">
    <location>
        <begin position="21"/>
        <end position="485"/>
    </location>
</feature>
<keyword evidence="16" id="KW-1185">Reference proteome</keyword>
<evidence type="ECO:0000313" key="15">
    <source>
        <dbReference type="EMBL" id="KAF2462248.1"/>
    </source>
</evidence>
<feature type="domain" description="Alpha galactosidase C-terminal" evidence="14">
    <location>
        <begin position="341"/>
        <end position="414"/>
    </location>
</feature>
<comment type="function">
    <text evidence="2">Hydrolyzes a variety of simple alpha-D-galactoside as well as more complex molecules such as oligosaccharides and polysaccharides.</text>
</comment>
<keyword evidence="11 12" id="KW-0326">Glycosidase</keyword>
<comment type="catalytic activity">
    <reaction evidence="1 12">
        <text>Hydrolysis of terminal, non-reducing alpha-D-galactose residues in alpha-D-galactosides, including galactose oligosaccharides, galactomannans and galactolipids.</text>
        <dbReference type="EC" id="3.2.1.22"/>
    </reaction>
</comment>
<dbReference type="CDD" id="cd14792">
    <property type="entry name" value="GH27"/>
    <property type="match status" value="1"/>
</dbReference>
<evidence type="ECO:0000256" key="9">
    <source>
        <dbReference type="ARBA" id="ARBA00023157"/>
    </source>
</evidence>
<dbReference type="Proteomes" id="UP000799766">
    <property type="component" value="Unassembled WGS sequence"/>
</dbReference>
<dbReference type="AlphaFoldDB" id="A0A6A6PE46"/>
<keyword evidence="10" id="KW-0325">Glycoprotein</keyword>
<dbReference type="InterPro" id="IPR006215">
    <property type="entry name" value="Glyco_hydro_melibiase"/>
</dbReference>
<evidence type="ECO:0000256" key="1">
    <source>
        <dbReference type="ARBA" id="ARBA00001255"/>
    </source>
</evidence>
<evidence type="ECO:0000256" key="8">
    <source>
        <dbReference type="ARBA" id="ARBA00022801"/>
    </source>
</evidence>